<protein>
    <recommendedName>
        <fullName evidence="3">LPXTG-motif cell wall anchor domain-containing protein</fullName>
    </recommendedName>
</protein>
<dbReference type="Proteomes" id="UP000199696">
    <property type="component" value="Unassembled WGS sequence"/>
</dbReference>
<dbReference type="AlphaFoldDB" id="A0A1C6UR87"/>
<proteinExistence type="predicted"/>
<name>A0A1C6UR87_9ACTN</name>
<evidence type="ECO:0000313" key="1">
    <source>
        <dbReference type="EMBL" id="SCL56555.1"/>
    </source>
</evidence>
<accession>A0A1C6UR87</accession>
<keyword evidence="2" id="KW-1185">Reference proteome</keyword>
<dbReference type="STRING" id="227316.GA0070604_3437"/>
<gene>
    <name evidence="1" type="ORF">GA0070604_3437</name>
</gene>
<dbReference type="EMBL" id="FMHY01000002">
    <property type="protein sequence ID" value="SCL56555.1"/>
    <property type="molecule type" value="Genomic_DNA"/>
</dbReference>
<organism evidence="1 2">
    <name type="scientific">Micromonospora eburnea</name>
    <dbReference type="NCBI Taxonomy" id="227316"/>
    <lineage>
        <taxon>Bacteria</taxon>
        <taxon>Bacillati</taxon>
        <taxon>Actinomycetota</taxon>
        <taxon>Actinomycetes</taxon>
        <taxon>Micromonosporales</taxon>
        <taxon>Micromonosporaceae</taxon>
        <taxon>Micromonospora</taxon>
    </lineage>
</organism>
<evidence type="ECO:0000313" key="2">
    <source>
        <dbReference type="Proteomes" id="UP000199696"/>
    </source>
</evidence>
<evidence type="ECO:0008006" key="3">
    <source>
        <dbReference type="Google" id="ProtNLM"/>
    </source>
</evidence>
<sequence length="235" mass="23362">MPGLRPAYSAGMWESVAAPVVGLMAAVAPAVPTAPTPTVSPSPTVTFAPVLTSTPFGALPGQRVTHTVTIAGSGALTTARVTFTTTADLDDVTAQAEPGDCTVSPRTVVCDLGDLTLGATPGAPRVTISGRIRPGAPPGAVVRNRATVTSVESATTGAQVASNAYLLPGPTHPPTDPPLGSPAAVAGVPATGSTRMPAAVAVVVAGAAAVGTLLLARRRRHHEPSTRQDRPPGAQ</sequence>
<reference evidence="2" key="1">
    <citation type="submission" date="2016-06" db="EMBL/GenBank/DDBJ databases">
        <authorList>
            <person name="Varghese N."/>
            <person name="Submissions Spin"/>
        </authorList>
    </citation>
    <scope>NUCLEOTIDE SEQUENCE [LARGE SCALE GENOMIC DNA]</scope>
    <source>
        <strain evidence="2">DSM 44814</strain>
    </source>
</reference>